<keyword evidence="4" id="KW-0227">DNA damage</keyword>
<keyword evidence="11" id="KW-1185">Reference proteome</keyword>
<feature type="domain" description="Methylated-DNA-[protein]-cysteine S-methyltransferase DNA binding" evidence="8">
    <location>
        <begin position="101"/>
        <end position="180"/>
    </location>
</feature>
<dbReference type="GO" id="GO:0032259">
    <property type="term" value="P:methylation"/>
    <property type="evidence" value="ECO:0007669"/>
    <property type="project" value="UniProtKB-KW"/>
</dbReference>
<organism evidence="10 11">
    <name type="scientific">Thermobifida alba</name>
    <name type="common">Thermomonospora alba</name>
    <dbReference type="NCBI Taxonomy" id="53522"/>
    <lineage>
        <taxon>Bacteria</taxon>
        <taxon>Bacillati</taxon>
        <taxon>Actinomycetota</taxon>
        <taxon>Actinomycetes</taxon>
        <taxon>Streptosporangiales</taxon>
        <taxon>Nocardiopsidaceae</taxon>
        <taxon>Thermobifida</taxon>
    </lineage>
</organism>
<dbReference type="Pfam" id="PF02805">
    <property type="entry name" value="Ada_Zn_binding"/>
    <property type="match status" value="1"/>
</dbReference>
<dbReference type="InterPro" id="IPR035451">
    <property type="entry name" value="Ada-like_dom_sf"/>
</dbReference>
<dbReference type="SUPFAM" id="SSF46767">
    <property type="entry name" value="Methylated DNA-protein cysteine methyltransferase, C-terminal domain"/>
    <property type="match status" value="1"/>
</dbReference>
<evidence type="ECO:0000256" key="7">
    <source>
        <dbReference type="ARBA" id="ARBA00049348"/>
    </source>
</evidence>
<dbReference type="GO" id="GO:0003908">
    <property type="term" value="F:methylated-DNA-[protein]-cysteine S-methyltransferase activity"/>
    <property type="evidence" value="ECO:0007669"/>
    <property type="project" value="UniProtKB-EC"/>
</dbReference>
<dbReference type="InterPro" id="IPR036388">
    <property type="entry name" value="WH-like_DNA-bd_sf"/>
</dbReference>
<feature type="domain" description="Ada DNA repair metal-binding" evidence="9">
    <location>
        <begin position="192"/>
        <end position="243"/>
    </location>
</feature>
<dbReference type="EC" id="2.1.1.63" evidence="10"/>
<dbReference type="NCBIfam" id="TIGR00589">
    <property type="entry name" value="ogt"/>
    <property type="match status" value="1"/>
</dbReference>
<dbReference type="Gene3D" id="1.10.10.10">
    <property type="entry name" value="Winged helix-like DNA-binding domain superfamily/Winged helix DNA-binding domain"/>
    <property type="match status" value="1"/>
</dbReference>
<dbReference type="SUPFAM" id="SSF57884">
    <property type="entry name" value="Ada DNA repair protein, N-terminal domain (N-Ada 10)"/>
    <property type="match status" value="1"/>
</dbReference>
<comment type="catalytic activity">
    <reaction evidence="7">
        <text>a 6-O-methyl-2'-deoxyguanosine in DNA + L-cysteinyl-[protein] = S-methyl-L-cysteinyl-[protein] + a 2'-deoxyguanosine in DNA</text>
        <dbReference type="Rhea" id="RHEA:24000"/>
        <dbReference type="Rhea" id="RHEA-COMP:10131"/>
        <dbReference type="Rhea" id="RHEA-COMP:10132"/>
        <dbReference type="Rhea" id="RHEA-COMP:11367"/>
        <dbReference type="Rhea" id="RHEA-COMP:11368"/>
        <dbReference type="ChEBI" id="CHEBI:29950"/>
        <dbReference type="ChEBI" id="CHEBI:82612"/>
        <dbReference type="ChEBI" id="CHEBI:85445"/>
        <dbReference type="ChEBI" id="CHEBI:85448"/>
        <dbReference type="EC" id="2.1.1.63"/>
    </reaction>
</comment>
<evidence type="ECO:0000256" key="6">
    <source>
        <dbReference type="ARBA" id="ARBA00023204"/>
    </source>
</evidence>
<keyword evidence="3 10" id="KW-0808">Transferase</keyword>
<dbReference type="InterPro" id="IPR014048">
    <property type="entry name" value="MethylDNA_cys_MeTrfase_DNA-bd"/>
</dbReference>
<comment type="catalytic activity">
    <reaction evidence="1">
        <text>a 4-O-methyl-thymidine in DNA + L-cysteinyl-[protein] = a thymidine in DNA + S-methyl-L-cysteinyl-[protein]</text>
        <dbReference type="Rhea" id="RHEA:53428"/>
        <dbReference type="Rhea" id="RHEA-COMP:10131"/>
        <dbReference type="Rhea" id="RHEA-COMP:10132"/>
        <dbReference type="Rhea" id="RHEA-COMP:13555"/>
        <dbReference type="Rhea" id="RHEA-COMP:13556"/>
        <dbReference type="ChEBI" id="CHEBI:29950"/>
        <dbReference type="ChEBI" id="CHEBI:82612"/>
        <dbReference type="ChEBI" id="CHEBI:137386"/>
        <dbReference type="ChEBI" id="CHEBI:137387"/>
        <dbReference type="EC" id="2.1.1.63"/>
    </reaction>
</comment>
<evidence type="ECO:0000313" key="11">
    <source>
        <dbReference type="Proteomes" id="UP000832041"/>
    </source>
</evidence>
<evidence type="ECO:0000259" key="9">
    <source>
        <dbReference type="Pfam" id="PF02805"/>
    </source>
</evidence>
<evidence type="ECO:0000256" key="2">
    <source>
        <dbReference type="ARBA" id="ARBA00022603"/>
    </source>
</evidence>
<dbReference type="EMBL" id="CP051627">
    <property type="protein sequence ID" value="UPT20427.1"/>
    <property type="molecule type" value="Genomic_DNA"/>
</dbReference>
<evidence type="ECO:0000256" key="4">
    <source>
        <dbReference type="ARBA" id="ARBA00022763"/>
    </source>
</evidence>
<keyword evidence="2 10" id="KW-0489">Methyltransferase</keyword>
<dbReference type="Proteomes" id="UP000832041">
    <property type="component" value="Chromosome"/>
</dbReference>
<dbReference type="InterPro" id="IPR036631">
    <property type="entry name" value="MGMT_N_sf"/>
</dbReference>
<dbReference type="SUPFAM" id="SSF53155">
    <property type="entry name" value="Methylated DNA-protein cysteine methyltransferase domain"/>
    <property type="match status" value="1"/>
</dbReference>
<dbReference type="RefSeq" id="WP_248592682.1">
    <property type="nucleotide sequence ID" value="NZ_BAABEB010000012.1"/>
</dbReference>
<dbReference type="PANTHER" id="PTHR10815">
    <property type="entry name" value="METHYLATED-DNA--PROTEIN-CYSTEINE METHYLTRANSFERASE"/>
    <property type="match status" value="1"/>
</dbReference>
<keyword evidence="6" id="KW-0234">DNA repair</keyword>
<sequence>MSDGPLLEQLAKLVTDAPDDLIDRIAARWVTVDGPIGELFVAYTDRGIAYVRPASDDVREEFRRRFGRPLLRAARPPAGLASALRTGRTSGIEFDLRELTDFQAEVLRATQAIPRGEVRPYSWIARRINRPRAVRAVGTALATNPVPLLIPCHRVVRSDGSVGEYIFGTELKRHLLHAEDTNLDEAHSLARRGIFYVASDTTGIVCYPTCHHARRIAPSHRKGFRTVVQAETAGYRPCRHCQPAPAAAT</sequence>
<accession>A0ABY4KYC4</accession>
<dbReference type="InterPro" id="IPR001497">
    <property type="entry name" value="MethylDNA_cys_MeTrfase_AS"/>
</dbReference>
<reference evidence="10 11" key="1">
    <citation type="submission" date="2020-04" db="EMBL/GenBank/DDBJ databases">
        <title>Thermobifida alba genome sequencing and assembly.</title>
        <authorList>
            <person name="Luzics S."/>
            <person name="Horvath B."/>
            <person name="Nagy I."/>
            <person name="Toth A."/>
            <person name="Nagy I."/>
            <person name="Kukolya J."/>
        </authorList>
    </citation>
    <scope>NUCLEOTIDE SEQUENCE [LARGE SCALE GENOMIC DNA]</scope>
    <source>
        <strain evidence="10 11">DSM 43795</strain>
    </source>
</reference>
<dbReference type="Pfam" id="PF01035">
    <property type="entry name" value="DNA_binding_1"/>
    <property type="match status" value="1"/>
</dbReference>
<evidence type="ECO:0000256" key="1">
    <source>
        <dbReference type="ARBA" id="ARBA00001286"/>
    </source>
</evidence>
<gene>
    <name evidence="10" type="ORF">FOF52_05145</name>
</gene>
<proteinExistence type="predicted"/>
<dbReference type="InterPro" id="IPR004026">
    <property type="entry name" value="Ada_DNA_repair_Zn-bd"/>
</dbReference>
<evidence type="ECO:0000259" key="8">
    <source>
        <dbReference type="Pfam" id="PF01035"/>
    </source>
</evidence>
<keyword evidence="5" id="KW-0010">Activator</keyword>
<dbReference type="PANTHER" id="PTHR10815:SF13">
    <property type="entry name" value="METHYLATED-DNA--PROTEIN-CYSTEINE METHYLTRANSFERASE"/>
    <property type="match status" value="1"/>
</dbReference>
<dbReference type="Gene3D" id="3.40.10.10">
    <property type="entry name" value="DNA Methylphosphotriester Repair Domain"/>
    <property type="match status" value="1"/>
</dbReference>
<evidence type="ECO:0000256" key="3">
    <source>
        <dbReference type="ARBA" id="ARBA00022679"/>
    </source>
</evidence>
<dbReference type="CDD" id="cd06445">
    <property type="entry name" value="ATase"/>
    <property type="match status" value="1"/>
</dbReference>
<dbReference type="InterPro" id="IPR036217">
    <property type="entry name" value="MethylDNA_cys_MeTrfase_DNAb"/>
</dbReference>
<name>A0ABY4KYC4_THEAE</name>
<evidence type="ECO:0000313" key="10">
    <source>
        <dbReference type="EMBL" id="UPT20427.1"/>
    </source>
</evidence>
<dbReference type="PROSITE" id="PS00374">
    <property type="entry name" value="MGMT"/>
    <property type="match status" value="1"/>
</dbReference>
<evidence type="ECO:0000256" key="5">
    <source>
        <dbReference type="ARBA" id="ARBA00023159"/>
    </source>
</evidence>
<protein>
    <submittedName>
        <fullName evidence="10">Methylated-DNA--[protein]-cysteine S-methyltransferase</fullName>
        <ecNumber evidence="10">2.1.1.63</ecNumber>
    </submittedName>
</protein>